<dbReference type="Proteomes" id="UP000242474">
    <property type="component" value="Unassembled WGS sequence"/>
</dbReference>
<dbReference type="InterPro" id="IPR015187">
    <property type="entry name" value="BRCA2_OB_1"/>
</dbReference>
<dbReference type="InterPro" id="IPR015252">
    <property type="entry name" value="BRCA2_hlx"/>
</dbReference>
<dbReference type="GO" id="GO:0006355">
    <property type="term" value="P:regulation of DNA-templated transcription"/>
    <property type="evidence" value="ECO:0007669"/>
    <property type="project" value="TreeGrafter"/>
</dbReference>
<dbReference type="SUPFAM" id="SSF81872">
    <property type="entry name" value="BRCA2 helical domain"/>
    <property type="match status" value="1"/>
</dbReference>
<proteinExistence type="predicted"/>
<reference evidence="3 4" key="1">
    <citation type="journal article" date="2015" name="Genome Biol. Evol.">
        <title>Phylogenomic analyses indicate that early fungi evolved digesting cell walls of algal ancestors of land plants.</title>
        <authorList>
            <person name="Chang Y."/>
            <person name="Wang S."/>
            <person name="Sekimoto S."/>
            <person name="Aerts A.L."/>
            <person name="Choi C."/>
            <person name="Clum A."/>
            <person name="LaButti K.M."/>
            <person name="Lindquist E.A."/>
            <person name="Yee Ngan C."/>
            <person name="Ohm R.A."/>
            <person name="Salamov A.A."/>
            <person name="Grigoriev I.V."/>
            <person name="Spatafora J.W."/>
            <person name="Berbee M.L."/>
        </authorList>
    </citation>
    <scope>NUCLEOTIDE SEQUENCE [LARGE SCALE GENOMIC DNA]</scope>
    <source>
        <strain evidence="3 4">NRRL 1564</strain>
    </source>
</reference>
<dbReference type="Pfam" id="PF09103">
    <property type="entry name" value="BRCA-2_OB1"/>
    <property type="match status" value="1"/>
</dbReference>
<dbReference type="InterPro" id="IPR036315">
    <property type="entry name" value="BRCA2_hlx_sf"/>
</dbReference>
<feature type="non-terminal residue" evidence="3">
    <location>
        <position position="136"/>
    </location>
</feature>
<gene>
    <name evidence="3" type="ORF">COEREDRAFT_20375</name>
</gene>
<dbReference type="Pfam" id="PF09169">
    <property type="entry name" value="BRCA-2_helical"/>
    <property type="match status" value="1"/>
</dbReference>
<dbReference type="Gene3D" id="2.40.50.140">
    <property type="entry name" value="Nucleic acid-binding proteins"/>
    <property type="match status" value="1"/>
</dbReference>
<feature type="domain" description="Breast cancer type 2 susceptibility protein helical" evidence="2">
    <location>
        <begin position="3"/>
        <end position="61"/>
    </location>
</feature>
<dbReference type="GO" id="GO:0000724">
    <property type="term" value="P:double-strand break repair via homologous recombination"/>
    <property type="evidence" value="ECO:0007669"/>
    <property type="project" value="InterPro"/>
</dbReference>
<evidence type="ECO:0000259" key="1">
    <source>
        <dbReference type="Pfam" id="PF09103"/>
    </source>
</evidence>
<sequence>MLAHGCDPSTTTRAWVQNHFRWIVWTGACFARRIPSRWREFWSIERTLERLLYRHRREIDGSERSALRRIIEKDSAPQQLMVLCVASVEYRGSATLIEVTDGWYSVGAQIDAILAQAIHNGRLRAGDKVACAGVGV</sequence>
<protein>
    <submittedName>
        <fullName evidence="3">Nucleic acid-binding protein</fullName>
    </submittedName>
</protein>
<evidence type="ECO:0000313" key="3">
    <source>
        <dbReference type="EMBL" id="PIA19457.1"/>
    </source>
</evidence>
<feature type="domain" description="BRCA2 OB1" evidence="1">
    <location>
        <begin position="65"/>
        <end position="133"/>
    </location>
</feature>
<dbReference type="OrthoDB" id="21095at2759"/>
<dbReference type="PANTHER" id="PTHR11289:SF0">
    <property type="entry name" value="BREAST CANCER TYPE 2 SUSCEPTIBILITY PROTEIN"/>
    <property type="match status" value="1"/>
</dbReference>
<dbReference type="PANTHER" id="PTHR11289">
    <property type="entry name" value="BREAST CANCER TYPE 2 SUSCEPTIBILITY PROTEIN BRCA2"/>
    <property type="match status" value="1"/>
</dbReference>
<accession>A0A2G5BL13</accession>
<name>A0A2G5BL13_COERN</name>
<evidence type="ECO:0000313" key="4">
    <source>
        <dbReference type="Proteomes" id="UP000242474"/>
    </source>
</evidence>
<dbReference type="SUPFAM" id="SSF50249">
    <property type="entry name" value="Nucleic acid-binding proteins"/>
    <property type="match status" value="1"/>
</dbReference>
<dbReference type="InterPro" id="IPR012340">
    <property type="entry name" value="NA-bd_OB-fold"/>
</dbReference>
<dbReference type="STRING" id="763665.A0A2G5BL13"/>
<evidence type="ECO:0000259" key="2">
    <source>
        <dbReference type="Pfam" id="PF09169"/>
    </source>
</evidence>
<keyword evidence="4" id="KW-1185">Reference proteome</keyword>
<dbReference type="AlphaFoldDB" id="A0A2G5BL13"/>
<dbReference type="InterPro" id="IPR015525">
    <property type="entry name" value="BRCA2"/>
</dbReference>
<organism evidence="3 4">
    <name type="scientific">Coemansia reversa (strain ATCC 12441 / NRRL 1564)</name>
    <dbReference type="NCBI Taxonomy" id="763665"/>
    <lineage>
        <taxon>Eukaryota</taxon>
        <taxon>Fungi</taxon>
        <taxon>Fungi incertae sedis</taxon>
        <taxon>Zoopagomycota</taxon>
        <taxon>Kickxellomycotina</taxon>
        <taxon>Kickxellomycetes</taxon>
        <taxon>Kickxellales</taxon>
        <taxon>Kickxellaceae</taxon>
        <taxon>Coemansia</taxon>
    </lineage>
</organism>
<dbReference type="EMBL" id="KZ303486">
    <property type="protein sequence ID" value="PIA19457.1"/>
    <property type="molecule type" value="Genomic_DNA"/>
</dbReference>